<dbReference type="InterPro" id="IPR047149">
    <property type="entry name" value="KIF11-like"/>
</dbReference>
<keyword evidence="4" id="KW-0132">Cell division</keyword>
<name>C1GMV1_PARBD</name>
<evidence type="ECO:0000256" key="16">
    <source>
        <dbReference type="SAM" id="MobiDB-lite"/>
    </source>
</evidence>
<evidence type="ECO:0000256" key="4">
    <source>
        <dbReference type="ARBA" id="ARBA00022618"/>
    </source>
</evidence>
<organism evidence="18 19">
    <name type="scientific">Paracoccidioides brasiliensis (strain Pb18)</name>
    <dbReference type="NCBI Taxonomy" id="502780"/>
    <lineage>
        <taxon>Eukaryota</taxon>
        <taxon>Fungi</taxon>
        <taxon>Dikarya</taxon>
        <taxon>Ascomycota</taxon>
        <taxon>Pezizomycotina</taxon>
        <taxon>Eurotiomycetes</taxon>
        <taxon>Eurotiomycetidae</taxon>
        <taxon>Onygenales</taxon>
        <taxon>Ajellomycetaceae</taxon>
        <taxon>Paracoccidioides</taxon>
    </lineage>
</organism>
<evidence type="ECO:0000256" key="14">
    <source>
        <dbReference type="PROSITE-ProRule" id="PRU00283"/>
    </source>
</evidence>
<dbReference type="GO" id="GO:0051301">
    <property type="term" value="P:cell division"/>
    <property type="evidence" value="ECO:0007669"/>
    <property type="project" value="UniProtKB-KW"/>
</dbReference>
<dbReference type="AlphaFoldDB" id="C1GMV1"/>
<evidence type="ECO:0000256" key="13">
    <source>
        <dbReference type="ARBA" id="ARBA00034704"/>
    </source>
</evidence>
<feature type="compositionally biased region" description="Polar residues" evidence="16">
    <location>
        <begin position="1"/>
        <end position="10"/>
    </location>
</feature>
<feature type="compositionally biased region" description="Polar residues" evidence="16">
    <location>
        <begin position="1114"/>
        <end position="1128"/>
    </location>
</feature>
<dbReference type="GO" id="GO:0000073">
    <property type="term" value="P:initial mitotic spindle pole body separation"/>
    <property type="evidence" value="ECO:0007669"/>
    <property type="project" value="TreeGrafter"/>
</dbReference>
<evidence type="ECO:0000313" key="18">
    <source>
        <dbReference type="EMBL" id="EEH44953.2"/>
    </source>
</evidence>
<dbReference type="Gene3D" id="3.40.850.10">
    <property type="entry name" value="Kinesin motor domain"/>
    <property type="match status" value="1"/>
</dbReference>
<comment type="subcellular location">
    <subcellularLocation>
        <location evidence="1">Cytoplasm</location>
        <location evidence="1">Cytoskeleton</location>
    </subcellularLocation>
</comment>
<comment type="similarity">
    <text evidence="13">Belongs to the TRAFAC class myosin-kinesin ATPase superfamily. Kinesin family. KIN-5/BimC subfamily.</text>
</comment>
<feature type="region of interest" description="Disordered" evidence="16">
    <location>
        <begin position="998"/>
        <end position="1017"/>
    </location>
</feature>
<protein>
    <recommendedName>
        <fullName evidence="17">Kinesin motor domain-containing protein</fullName>
    </recommendedName>
</protein>
<dbReference type="SUPFAM" id="SSF52540">
    <property type="entry name" value="P-loop containing nucleoside triphosphate hydrolases"/>
    <property type="match status" value="1"/>
</dbReference>
<keyword evidence="12" id="KW-0131">Cell cycle</keyword>
<dbReference type="Pfam" id="PF13931">
    <property type="entry name" value="Microtub_bind"/>
    <property type="match status" value="1"/>
</dbReference>
<feature type="region of interest" description="Disordered" evidence="16">
    <location>
        <begin position="1107"/>
        <end position="1154"/>
    </location>
</feature>
<feature type="compositionally biased region" description="Polar residues" evidence="16">
    <location>
        <begin position="43"/>
        <end position="58"/>
    </location>
</feature>
<dbReference type="GO" id="GO:0072686">
    <property type="term" value="C:mitotic spindle"/>
    <property type="evidence" value="ECO:0007669"/>
    <property type="project" value="TreeGrafter"/>
</dbReference>
<keyword evidence="3" id="KW-0597">Phosphoprotein</keyword>
<dbReference type="GO" id="GO:0005876">
    <property type="term" value="C:spindle microtubule"/>
    <property type="evidence" value="ECO:0007669"/>
    <property type="project" value="TreeGrafter"/>
</dbReference>
<evidence type="ECO:0000256" key="10">
    <source>
        <dbReference type="ARBA" id="ARBA00023175"/>
    </source>
</evidence>
<evidence type="ECO:0000256" key="3">
    <source>
        <dbReference type="ARBA" id="ARBA00022553"/>
    </source>
</evidence>
<dbReference type="PANTHER" id="PTHR47970">
    <property type="entry name" value="KINESIN-LIKE PROTEIN KIF11"/>
    <property type="match status" value="1"/>
</dbReference>
<dbReference type="FunCoup" id="C1GMV1">
    <property type="interactions" value="959"/>
</dbReference>
<keyword evidence="10 14" id="KW-0505">Motor protein</keyword>
<dbReference type="InterPro" id="IPR047241">
    <property type="entry name" value="KIF11-like_kin_motor_dom"/>
</dbReference>
<dbReference type="GO" id="GO:0008017">
    <property type="term" value="F:microtubule binding"/>
    <property type="evidence" value="ECO:0007669"/>
    <property type="project" value="InterPro"/>
</dbReference>
<evidence type="ECO:0000256" key="6">
    <source>
        <dbReference type="ARBA" id="ARBA00022741"/>
    </source>
</evidence>
<keyword evidence="2" id="KW-0963">Cytoplasm</keyword>
<dbReference type="RefSeq" id="XP_010763905.1">
    <property type="nucleotide sequence ID" value="XM_010765603.1"/>
</dbReference>
<dbReference type="FunFam" id="3.40.850.10:FF:000051">
    <property type="entry name" value="Kinesin-like protein bimC"/>
    <property type="match status" value="1"/>
</dbReference>
<dbReference type="STRING" id="502780.C1GMV1"/>
<evidence type="ECO:0000259" key="17">
    <source>
        <dbReference type="PROSITE" id="PS50067"/>
    </source>
</evidence>
<evidence type="ECO:0000256" key="11">
    <source>
        <dbReference type="ARBA" id="ARBA00023212"/>
    </source>
</evidence>
<feature type="compositionally biased region" description="Polar residues" evidence="16">
    <location>
        <begin position="998"/>
        <end position="1011"/>
    </location>
</feature>
<feature type="coiled-coil region" evidence="15">
    <location>
        <begin position="740"/>
        <end position="767"/>
    </location>
</feature>
<evidence type="ECO:0000256" key="2">
    <source>
        <dbReference type="ARBA" id="ARBA00022490"/>
    </source>
</evidence>
<dbReference type="VEuPathDB" id="FungiDB:PADG_08595"/>
<evidence type="ECO:0000313" key="19">
    <source>
        <dbReference type="Proteomes" id="UP000001628"/>
    </source>
</evidence>
<keyword evidence="11" id="KW-0206">Cytoskeleton</keyword>
<keyword evidence="5" id="KW-0493">Microtubule</keyword>
<keyword evidence="19" id="KW-1185">Reference proteome</keyword>
<dbReference type="Pfam" id="PF00225">
    <property type="entry name" value="Kinesin"/>
    <property type="match status" value="1"/>
</dbReference>
<evidence type="ECO:0000256" key="7">
    <source>
        <dbReference type="ARBA" id="ARBA00022776"/>
    </source>
</evidence>
<dbReference type="GO" id="GO:0005634">
    <property type="term" value="C:nucleus"/>
    <property type="evidence" value="ECO:0007669"/>
    <property type="project" value="TreeGrafter"/>
</dbReference>
<dbReference type="InParanoid" id="C1GMV1"/>
<accession>C1GMV1</accession>
<feature type="binding site" evidence="14">
    <location>
        <begin position="164"/>
        <end position="171"/>
    </location>
    <ligand>
        <name>ATP</name>
        <dbReference type="ChEBI" id="CHEBI:30616"/>
    </ligand>
</feature>
<dbReference type="PRINTS" id="PR00380">
    <property type="entry name" value="KINESINHEAVY"/>
</dbReference>
<evidence type="ECO:0000256" key="15">
    <source>
        <dbReference type="SAM" id="Coils"/>
    </source>
</evidence>
<keyword evidence="9 15" id="KW-0175">Coiled coil</keyword>
<feature type="region of interest" description="Disordered" evidence="16">
    <location>
        <begin position="1"/>
        <end position="69"/>
    </location>
</feature>
<dbReference type="GO" id="GO:0005524">
    <property type="term" value="F:ATP binding"/>
    <property type="evidence" value="ECO:0007669"/>
    <property type="project" value="UniProtKB-UniRule"/>
</dbReference>
<dbReference type="eggNOG" id="KOG0243">
    <property type="taxonomic scope" value="Eukaryota"/>
</dbReference>
<evidence type="ECO:0000256" key="5">
    <source>
        <dbReference type="ARBA" id="ARBA00022701"/>
    </source>
</evidence>
<feature type="compositionally biased region" description="Polar residues" evidence="16">
    <location>
        <begin position="1144"/>
        <end position="1153"/>
    </location>
</feature>
<dbReference type="OrthoDB" id="3176171at2759"/>
<dbReference type="OMA" id="DWETFDQ"/>
<feature type="domain" description="Kinesin motor" evidence="17">
    <location>
        <begin position="78"/>
        <end position="413"/>
    </location>
</feature>
<reference evidence="18 19" key="1">
    <citation type="journal article" date="2011" name="PLoS Genet.">
        <title>Comparative genomic analysis of human fungal pathogens causing paracoccidioidomycosis.</title>
        <authorList>
            <person name="Desjardins C.A."/>
            <person name="Champion M.D."/>
            <person name="Holder J.W."/>
            <person name="Muszewska A."/>
            <person name="Goldberg J."/>
            <person name="Bailao A.M."/>
            <person name="Brigido M.M."/>
            <person name="Ferreira M.E."/>
            <person name="Garcia A.M."/>
            <person name="Grynberg M."/>
            <person name="Gujja S."/>
            <person name="Heiman D.I."/>
            <person name="Henn M.R."/>
            <person name="Kodira C.D."/>
            <person name="Leon-Narvaez H."/>
            <person name="Longo L.V."/>
            <person name="Ma L.J."/>
            <person name="Malavazi I."/>
            <person name="Matsuo A.L."/>
            <person name="Morais F.V."/>
            <person name="Pereira M."/>
            <person name="Rodriguez-Brito S."/>
            <person name="Sakthikumar S."/>
            <person name="Salem-Izacc S.M."/>
            <person name="Sykes S.M."/>
            <person name="Teixeira M.M."/>
            <person name="Vallejo M.C."/>
            <person name="Walter M.E."/>
            <person name="Yandava C."/>
            <person name="Young S."/>
            <person name="Zeng Q."/>
            <person name="Zucker J."/>
            <person name="Felipe M.S."/>
            <person name="Goldman G.H."/>
            <person name="Haas B.J."/>
            <person name="McEwen J.G."/>
            <person name="Nino-Vega G."/>
            <person name="Puccia R."/>
            <person name="San-Blas G."/>
            <person name="Soares C.M."/>
            <person name="Birren B.W."/>
            <person name="Cuomo C.A."/>
        </authorList>
    </citation>
    <scope>NUCLEOTIDE SEQUENCE [LARGE SCALE GENOMIC DNA]</scope>
    <source>
        <strain evidence="18 19">Pb18</strain>
    </source>
</reference>
<evidence type="ECO:0000256" key="12">
    <source>
        <dbReference type="ARBA" id="ARBA00023306"/>
    </source>
</evidence>
<evidence type="ECO:0000256" key="9">
    <source>
        <dbReference type="ARBA" id="ARBA00023054"/>
    </source>
</evidence>
<evidence type="ECO:0000256" key="8">
    <source>
        <dbReference type="ARBA" id="ARBA00022840"/>
    </source>
</evidence>
<dbReference type="GeneID" id="22586821"/>
<feature type="coiled-coil region" evidence="15">
    <location>
        <begin position="664"/>
        <end position="691"/>
    </location>
</feature>
<dbReference type="HOGENOM" id="CLU_001485_33_2_1"/>
<dbReference type="Proteomes" id="UP000001628">
    <property type="component" value="Unassembled WGS sequence"/>
</dbReference>
<keyword evidence="8 14" id="KW-0067">ATP-binding</keyword>
<keyword evidence="7" id="KW-0498">Mitosis</keyword>
<feature type="coiled-coil region" evidence="15">
    <location>
        <begin position="473"/>
        <end position="500"/>
    </location>
</feature>
<dbReference type="CDD" id="cd01364">
    <property type="entry name" value="KISc_BimC_Eg5"/>
    <property type="match status" value="1"/>
</dbReference>
<sequence length="1205" mass="134332">MAGATRSQAPQGLRRCMVRPRQTTRASVLTERSESPTAPLKPTNANTSRVLRSPSVQPSCGLKRKEREFEPQPVERTNIHVVVRCRGRNDREVKENSGVVVSTKGVKGTNLELSMGPNAMGNKEYHFDKVFSPAADQVVIYEDVVSPILNEMLSGFNCTIFAYGQTGTGKTYTMSGDMEDSLGLLSDAAGIIPRVLYSLFKKLEDMENSVKCSFIELYNEELRDLLSSEDGTKLKIYDDAAKKGNHSTLVQGLGETYIQSASEGIKLLQEGSYKRQVAATKCNDLSSRSHTVFTITAFVKRKTEEGVEYISSGKLNLVDLAGSENIQRSGAENKRAAEAGLINKSLLTLGRVINALVDGSPHIPYRESKLTRLLQDSLGGRTKTCIIATVSPARSNLEETVSTLDYAFRAKNIRNKPQINSTISKKTMLREFTTEIEKLKTELIATRQRNGVYLSPSAYEEMTIESESRRILSEEQRAKIETMEANLKNKLQELFSLTSNFNEVKKDNESTKLSLERTEDLLEKTDLVLRHTKRSLEEESLLRRAHEDTEEELHEIGTCLISTLGKSVSDVNGLHSKLRRRSDLHSLNRELWLSSTLEVLDFSKIVDDRIAAFQRQQSKLLQDFSVRMESFVTKELDRVETCRSRISDAEVSFGNIEMETKEHTTECRDEMNEVLEEIKVLREDVKQKVVEGLSGLSTAAERISGEVINELGQFHTKLHSSYITLGEEFKSVIDTIVCGLRSQKDDILNLRKQVHEANNRAAKASEEAALKLQATLDEERSAVKMDRAALLSDIKTLLDKSGETQAVRLDTKMNNFRSHIEASYASFKEADIKFGESMDYLELQEDEIISQAFESEAAVKRAIDRDLNAFDSRNKKIQETARAVYQETEKIVNTQVEGIVTQMQALDAFVLRAKLQNDSHHDSRVNTLESLGKCIRHSYAGIQGSVDAFGTQAKAFRDDVLNDNKAIQEPIDNLTRDVRKPLADLQSNVRAKSLMEYTSTGETPQKSQYDYPSTLPRTEPHDVLIARLRGVKEPRDIATVVEASPSSPSLRICSPITSPTKAMVYHDGDEVGFNNPPNVNAKPTFSSSAGLREVDINVAVKPTSSAGVVPPNDFPSSVTSNPEETTGDVTCKDPMPRPSKRRITSSPVTTSGFTIRDSKLPQKIGAWRNPTPNSLGLIMEGSENIPLLQLENQLMKGTRLSTRHP</sequence>
<dbReference type="SMART" id="SM00129">
    <property type="entry name" value="KISc"/>
    <property type="match status" value="1"/>
</dbReference>
<dbReference type="EMBL" id="KN275979">
    <property type="protein sequence ID" value="EEH44953.2"/>
    <property type="molecule type" value="Genomic_DNA"/>
</dbReference>
<evidence type="ECO:0000256" key="1">
    <source>
        <dbReference type="ARBA" id="ARBA00004245"/>
    </source>
</evidence>
<dbReference type="InterPro" id="IPR025901">
    <property type="entry name" value="Kinesin-assoc_MT-bd_dom"/>
</dbReference>
<dbReference type="InterPro" id="IPR027417">
    <property type="entry name" value="P-loop_NTPase"/>
</dbReference>
<keyword evidence="6 14" id="KW-0547">Nucleotide-binding</keyword>
<dbReference type="GO" id="GO:0008574">
    <property type="term" value="F:plus-end-directed microtubule motor activity"/>
    <property type="evidence" value="ECO:0007669"/>
    <property type="project" value="TreeGrafter"/>
</dbReference>
<dbReference type="KEGG" id="pbn:PADG_08595"/>
<gene>
    <name evidence="18" type="ORF">PADG_08595</name>
</gene>
<dbReference type="GO" id="GO:0007018">
    <property type="term" value="P:microtubule-based movement"/>
    <property type="evidence" value="ECO:0007669"/>
    <property type="project" value="InterPro"/>
</dbReference>
<dbReference type="InterPro" id="IPR036961">
    <property type="entry name" value="Kinesin_motor_dom_sf"/>
</dbReference>
<dbReference type="InterPro" id="IPR001752">
    <property type="entry name" value="Kinesin_motor_dom"/>
</dbReference>
<dbReference type="InterPro" id="IPR019821">
    <property type="entry name" value="Kinesin_motor_CS"/>
</dbReference>
<proteinExistence type="inferred from homology"/>
<dbReference type="PANTHER" id="PTHR47970:SF12">
    <property type="entry name" value="KINESIN FAMILY MEMBER 11"/>
    <property type="match status" value="1"/>
</dbReference>
<dbReference type="PROSITE" id="PS50067">
    <property type="entry name" value="KINESIN_MOTOR_2"/>
    <property type="match status" value="1"/>
</dbReference>
<dbReference type="PROSITE" id="PS00411">
    <property type="entry name" value="KINESIN_MOTOR_1"/>
    <property type="match status" value="1"/>
</dbReference>